<accession>X1FJC9</accession>
<name>X1FJC9_9ZZZZ</name>
<sequence length="82" mass="9413">GREPYRPSLAEQRRVMADHFARAADFYGPKRGPRIMRKFGIKYARMHPSPKELRMAFVAVKSAEDWSAVLGTFYEDDPAPGR</sequence>
<dbReference type="Gene3D" id="1.10.1200.80">
    <property type="entry name" value="Putative flavin oxidoreducatase, domain 2"/>
    <property type="match status" value="1"/>
</dbReference>
<organism evidence="1">
    <name type="scientific">marine sediment metagenome</name>
    <dbReference type="NCBI Taxonomy" id="412755"/>
    <lineage>
        <taxon>unclassified sequences</taxon>
        <taxon>metagenomes</taxon>
        <taxon>ecological metagenomes</taxon>
    </lineage>
</organism>
<dbReference type="InterPro" id="IPR024036">
    <property type="entry name" value="tRNA-dHydroUridine_Synthase_C"/>
</dbReference>
<gene>
    <name evidence="1" type="ORF">S03H2_14786</name>
</gene>
<feature type="non-terminal residue" evidence="1">
    <location>
        <position position="1"/>
    </location>
</feature>
<dbReference type="GO" id="GO:0016491">
    <property type="term" value="F:oxidoreductase activity"/>
    <property type="evidence" value="ECO:0007669"/>
    <property type="project" value="InterPro"/>
</dbReference>
<evidence type="ECO:0000313" key="1">
    <source>
        <dbReference type="EMBL" id="GAH45786.1"/>
    </source>
</evidence>
<reference evidence="1" key="1">
    <citation type="journal article" date="2014" name="Front. Microbiol.">
        <title>High frequency of phylogenetically diverse reductive dehalogenase-homologous genes in deep subseafloor sedimentary metagenomes.</title>
        <authorList>
            <person name="Kawai M."/>
            <person name="Futagami T."/>
            <person name="Toyoda A."/>
            <person name="Takaki Y."/>
            <person name="Nishi S."/>
            <person name="Hori S."/>
            <person name="Arai W."/>
            <person name="Tsubouchi T."/>
            <person name="Morono Y."/>
            <person name="Uchiyama I."/>
            <person name="Ito T."/>
            <person name="Fujiyama A."/>
            <person name="Inagaki F."/>
            <person name="Takami H."/>
        </authorList>
    </citation>
    <scope>NUCLEOTIDE SEQUENCE</scope>
    <source>
        <strain evidence="1">Expedition CK06-06</strain>
    </source>
</reference>
<dbReference type="EMBL" id="BARU01007510">
    <property type="protein sequence ID" value="GAH45786.1"/>
    <property type="molecule type" value="Genomic_DNA"/>
</dbReference>
<protein>
    <recommendedName>
        <fullName evidence="2">DUS-like FMN-binding domain-containing protein</fullName>
    </recommendedName>
</protein>
<proteinExistence type="predicted"/>
<dbReference type="AlphaFoldDB" id="X1FJC9"/>
<evidence type="ECO:0008006" key="2">
    <source>
        <dbReference type="Google" id="ProtNLM"/>
    </source>
</evidence>
<comment type="caution">
    <text evidence="1">The sequence shown here is derived from an EMBL/GenBank/DDBJ whole genome shotgun (WGS) entry which is preliminary data.</text>
</comment>